<evidence type="ECO:0000313" key="2">
    <source>
        <dbReference type="Proteomes" id="UP001228905"/>
    </source>
</evidence>
<evidence type="ECO:0000313" key="1">
    <source>
        <dbReference type="EMBL" id="MDQ0464118.1"/>
    </source>
</evidence>
<organism evidence="1 2">
    <name type="scientific">Caulobacter ginsengisoli</name>
    <dbReference type="NCBI Taxonomy" id="400775"/>
    <lineage>
        <taxon>Bacteria</taxon>
        <taxon>Pseudomonadati</taxon>
        <taxon>Pseudomonadota</taxon>
        <taxon>Alphaproteobacteria</taxon>
        <taxon>Caulobacterales</taxon>
        <taxon>Caulobacteraceae</taxon>
        <taxon>Caulobacter</taxon>
    </lineage>
</organism>
<sequence length="301" mass="32688">MSRSEELAGLQAHPDFAAAARRTCDSWAQPAGDPRLGQILKDVGIFMAALWTVQLEAEPEGLTHTSLARVMAAWGVASRGRIGPMLIYLQFRKMIAPAPSPDGRVQRYAPTPALRELLTNWFRLQLEACLPAWPATAAVLTVWNQPGMPERLIAAHGRFLLGSHLALLQAPNAPPTERRLDVFSHRRSGLAVLGQILVDASSEGGDFPAPGPVRLSDRSLARRADISRGQAQAILRAGEQAGFLLRDREGLTTLSPDLILQVRNFLPIYWMGLAWAAEQALEQPAAAVEMDIAGDLHPVVG</sequence>
<accession>A0ABU0IQ31</accession>
<keyword evidence="2" id="KW-1185">Reference proteome</keyword>
<dbReference type="Proteomes" id="UP001228905">
    <property type="component" value="Unassembled WGS sequence"/>
</dbReference>
<gene>
    <name evidence="1" type="ORF">QO010_001889</name>
</gene>
<comment type="caution">
    <text evidence="1">The sequence shown here is derived from an EMBL/GenBank/DDBJ whole genome shotgun (WGS) entry which is preliminary data.</text>
</comment>
<evidence type="ECO:0008006" key="3">
    <source>
        <dbReference type="Google" id="ProtNLM"/>
    </source>
</evidence>
<dbReference type="RefSeq" id="WP_307348525.1">
    <property type="nucleotide sequence ID" value="NZ_JAUSVS010000002.1"/>
</dbReference>
<proteinExistence type="predicted"/>
<reference evidence="1 2" key="1">
    <citation type="submission" date="2023-07" db="EMBL/GenBank/DDBJ databases">
        <title>Genomic Encyclopedia of Type Strains, Phase IV (KMG-IV): sequencing the most valuable type-strain genomes for metagenomic binning, comparative biology and taxonomic classification.</title>
        <authorList>
            <person name="Goeker M."/>
        </authorList>
    </citation>
    <scope>NUCLEOTIDE SEQUENCE [LARGE SCALE GENOMIC DNA]</scope>
    <source>
        <strain evidence="1 2">DSM 18695</strain>
    </source>
</reference>
<name>A0ABU0IQ31_9CAUL</name>
<protein>
    <recommendedName>
        <fullName evidence="3">HTH crp-type domain-containing protein</fullName>
    </recommendedName>
</protein>
<dbReference type="EMBL" id="JAUSVS010000002">
    <property type="protein sequence ID" value="MDQ0464118.1"/>
    <property type="molecule type" value="Genomic_DNA"/>
</dbReference>